<comment type="caution">
    <text evidence="13">The sequence shown here is derived from an EMBL/GenBank/DDBJ whole genome shotgun (WGS) entry which is preliminary data.</text>
</comment>
<dbReference type="NCBIfam" id="TIGR01352">
    <property type="entry name" value="tonB_Cterm"/>
    <property type="match status" value="1"/>
</dbReference>
<evidence type="ECO:0000256" key="3">
    <source>
        <dbReference type="ARBA" id="ARBA00022448"/>
    </source>
</evidence>
<dbReference type="GO" id="GO:0015031">
    <property type="term" value="P:protein transport"/>
    <property type="evidence" value="ECO:0007669"/>
    <property type="project" value="UniProtKB-KW"/>
</dbReference>
<dbReference type="PROSITE" id="PS52015">
    <property type="entry name" value="TONB_CTD"/>
    <property type="match status" value="1"/>
</dbReference>
<keyword evidence="4" id="KW-1003">Cell membrane</keyword>
<dbReference type="GO" id="GO:0055085">
    <property type="term" value="P:transmembrane transport"/>
    <property type="evidence" value="ECO:0007669"/>
    <property type="project" value="InterPro"/>
</dbReference>
<gene>
    <name evidence="13" type="ORF">CQA01_08110</name>
</gene>
<dbReference type="GO" id="GO:0031992">
    <property type="term" value="F:energy transducer activity"/>
    <property type="evidence" value="ECO:0007669"/>
    <property type="project" value="TreeGrafter"/>
</dbReference>
<dbReference type="InterPro" id="IPR051045">
    <property type="entry name" value="TonB-dependent_transducer"/>
</dbReference>
<name>A0A512C835_9BACT</name>
<dbReference type="GO" id="GO:0098797">
    <property type="term" value="C:plasma membrane protein complex"/>
    <property type="evidence" value="ECO:0007669"/>
    <property type="project" value="TreeGrafter"/>
</dbReference>
<evidence type="ECO:0000256" key="11">
    <source>
        <dbReference type="SAM" id="SignalP"/>
    </source>
</evidence>
<dbReference type="Gene3D" id="3.30.1150.10">
    <property type="match status" value="1"/>
</dbReference>
<evidence type="ECO:0000256" key="4">
    <source>
        <dbReference type="ARBA" id="ARBA00022475"/>
    </source>
</evidence>
<feature type="compositionally biased region" description="Polar residues" evidence="10">
    <location>
        <begin position="22"/>
        <end position="44"/>
    </location>
</feature>
<organism evidence="13 14">
    <name type="scientific">Cyclobacterium qasimii</name>
    <dbReference type="NCBI Taxonomy" id="1350429"/>
    <lineage>
        <taxon>Bacteria</taxon>
        <taxon>Pseudomonadati</taxon>
        <taxon>Bacteroidota</taxon>
        <taxon>Cytophagia</taxon>
        <taxon>Cytophagales</taxon>
        <taxon>Cyclobacteriaceae</taxon>
        <taxon>Cyclobacterium</taxon>
    </lineage>
</organism>
<sequence>MKVLVFLSVILSVFIISSCGSNPDKSTNEETNQNDGSPSISDAINNPALENDSLSSNIPDNKKEDNDTINADPDIHAHILVDEEPKPVNFEAIMIAIGYPSKAKDARIEGKVIVRILVGKDGEYMQHSIISNAHPILSDAVASQVKNLQFTPALKEGQAVKFWVTLPFNFKLVK</sequence>
<dbReference type="InterPro" id="IPR006260">
    <property type="entry name" value="TonB/TolA_C"/>
</dbReference>
<evidence type="ECO:0000313" key="13">
    <source>
        <dbReference type="EMBL" id="GEO20277.1"/>
    </source>
</evidence>
<keyword evidence="11" id="KW-0732">Signal</keyword>
<evidence type="ECO:0000259" key="12">
    <source>
        <dbReference type="PROSITE" id="PS52015"/>
    </source>
</evidence>
<feature type="chain" id="PRO_5021790575" description="TonB C-terminal domain-containing protein" evidence="11">
    <location>
        <begin position="22"/>
        <end position="174"/>
    </location>
</feature>
<dbReference type="Proteomes" id="UP000321301">
    <property type="component" value="Unassembled WGS sequence"/>
</dbReference>
<evidence type="ECO:0000256" key="2">
    <source>
        <dbReference type="ARBA" id="ARBA00006555"/>
    </source>
</evidence>
<feature type="domain" description="TonB C-terminal" evidence="12">
    <location>
        <begin position="84"/>
        <end position="174"/>
    </location>
</feature>
<evidence type="ECO:0000256" key="8">
    <source>
        <dbReference type="ARBA" id="ARBA00022989"/>
    </source>
</evidence>
<keyword evidence="5" id="KW-0997">Cell inner membrane</keyword>
<dbReference type="PANTHER" id="PTHR33446">
    <property type="entry name" value="PROTEIN TONB-RELATED"/>
    <property type="match status" value="1"/>
</dbReference>
<dbReference type="Pfam" id="PF03544">
    <property type="entry name" value="TonB_C"/>
    <property type="match status" value="1"/>
</dbReference>
<dbReference type="RefSeq" id="WP_146947151.1">
    <property type="nucleotide sequence ID" value="NZ_BJYV01000002.1"/>
</dbReference>
<evidence type="ECO:0000256" key="9">
    <source>
        <dbReference type="ARBA" id="ARBA00023136"/>
    </source>
</evidence>
<keyword evidence="3" id="KW-0813">Transport</keyword>
<proteinExistence type="inferred from homology"/>
<dbReference type="SUPFAM" id="SSF74653">
    <property type="entry name" value="TolA/TonB C-terminal domain"/>
    <property type="match status" value="1"/>
</dbReference>
<evidence type="ECO:0000256" key="6">
    <source>
        <dbReference type="ARBA" id="ARBA00022692"/>
    </source>
</evidence>
<keyword evidence="9" id="KW-0472">Membrane</keyword>
<dbReference type="PANTHER" id="PTHR33446:SF2">
    <property type="entry name" value="PROTEIN TONB"/>
    <property type="match status" value="1"/>
</dbReference>
<evidence type="ECO:0000313" key="14">
    <source>
        <dbReference type="Proteomes" id="UP000321301"/>
    </source>
</evidence>
<keyword evidence="8" id="KW-1133">Transmembrane helix</keyword>
<keyword evidence="7" id="KW-0653">Protein transport</keyword>
<evidence type="ECO:0000256" key="1">
    <source>
        <dbReference type="ARBA" id="ARBA00004383"/>
    </source>
</evidence>
<dbReference type="AlphaFoldDB" id="A0A512C835"/>
<keyword evidence="14" id="KW-1185">Reference proteome</keyword>
<keyword evidence="6" id="KW-0812">Transmembrane</keyword>
<evidence type="ECO:0000256" key="7">
    <source>
        <dbReference type="ARBA" id="ARBA00022927"/>
    </source>
</evidence>
<evidence type="ECO:0000256" key="10">
    <source>
        <dbReference type="SAM" id="MobiDB-lite"/>
    </source>
</evidence>
<dbReference type="InterPro" id="IPR037682">
    <property type="entry name" value="TonB_C"/>
</dbReference>
<protein>
    <recommendedName>
        <fullName evidence="12">TonB C-terminal domain-containing protein</fullName>
    </recommendedName>
</protein>
<accession>A0A512C835</accession>
<dbReference type="PROSITE" id="PS51257">
    <property type="entry name" value="PROKAR_LIPOPROTEIN"/>
    <property type="match status" value="1"/>
</dbReference>
<dbReference type="EMBL" id="BJYV01000002">
    <property type="protein sequence ID" value="GEO20277.1"/>
    <property type="molecule type" value="Genomic_DNA"/>
</dbReference>
<comment type="similarity">
    <text evidence="2">Belongs to the TonB family.</text>
</comment>
<feature type="region of interest" description="Disordered" evidence="10">
    <location>
        <begin position="22"/>
        <end position="69"/>
    </location>
</feature>
<feature type="signal peptide" evidence="11">
    <location>
        <begin position="1"/>
        <end position="21"/>
    </location>
</feature>
<comment type="subcellular location">
    <subcellularLocation>
        <location evidence="1">Cell inner membrane</location>
        <topology evidence="1">Single-pass membrane protein</topology>
        <orientation evidence="1">Periplasmic side</orientation>
    </subcellularLocation>
</comment>
<reference evidence="13 14" key="1">
    <citation type="submission" date="2019-07" db="EMBL/GenBank/DDBJ databases">
        <title>Whole genome shotgun sequence of Cyclobacterium qasimii NBRC 106168.</title>
        <authorList>
            <person name="Hosoyama A."/>
            <person name="Uohara A."/>
            <person name="Ohji S."/>
            <person name="Ichikawa N."/>
        </authorList>
    </citation>
    <scope>NUCLEOTIDE SEQUENCE [LARGE SCALE GENOMIC DNA]</scope>
    <source>
        <strain evidence="13 14">NBRC 106168</strain>
    </source>
</reference>
<evidence type="ECO:0000256" key="5">
    <source>
        <dbReference type="ARBA" id="ARBA00022519"/>
    </source>
</evidence>